<name>A0A2K1JJE7_PHYPA</name>
<evidence type="ECO:0000313" key="2">
    <source>
        <dbReference type="EnsemblPlants" id="PAC:32963018.CDS.1"/>
    </source>
</evidence>
<reference evidence="2" key="3">
    <citation type="submission" date="2020-12" db="UniProtKB">
        <authorList>
            <consortium name="EnsemblPlants"/>
        </authorList>
    </citation>
    <scope>IDENTIFICATION</scope>
</reference>
<dbReference type="Proteomes" id="UP000006727">
    <property type="component" value="Chromosome 14"/>
</dbReference>
<dbReference type="Gramene" id="Pp3c14_26550V3.2">
    <property type="protein sequence ID" value="PAC:32963019.CDS.1"/>
    <property type="gene ID" value="Pp3c14_26550"/>
</dbReference>
<dbReference type="InParanoid" id="A0A2K1JJE7"/>
<dbReference type="EnsemblPlants" id="Pp3c14_26550V3.1">
    <property type="protein sequence ID" value="PAC:32963018.CDS.1"/>
    <property type="gene ID" value="Pp3c14_26550"/>
</dbReference>
<keyword evidence="3" id="KW-1185">Reference proteome</keyword>
<proteinExistence type="predicted"/>
<reference evidence="1 3" key="1">
    <citation type="journal article" date="2008" name="Science">
        <title>The Physcomitrella genome reveals evolutionary insights into the conquest of land by plants.</title>
        <authorList>
            <person name="Rensing S."/>
            <person name="Lang D."/>
            <person name="Zimmer A."/>
            <person name="Terry A."/>
            <person name="Salamov A."/>
            <person name="Shapiro H."/>
            <person name="Nishiyama T."/>
            <person name="Perroud P.-F."/>
            <person name="Lindquist E."/>
            <person name="Kamisugi Y."/>
            <person name="Tanahashi T."/>
            <person name="Sakakibara K."/>
            <person name="Fujita T."/>
            <person name="Oishi K."/>
            <person name="Shin-I T."/>
            <person name="Kuroki Y."/>
            <person name="Toyoda A."/>
            <person name="Suzuki Y."/>
            <person name="Hashimoto A."/>
            <person name="Yamaguchi K."/>
            <person name="Sugano A."/>
            <person name="Kohara Y."/>
            <person name="Fujiyama A."/>
            <person name="Anterola A."/>
            <person name="Aoki S."/>
            <person name="Ashton N."/>
            <person name="Barbazuk W.B."/>
            <person name="Barker E."/>
            <person name="Bennetzen J."/>
            <person name="Bezanilla M."/>
            <person name="Blankenship R."/>
            <person name="Cho S.H."/>
            <person name="Dutcher S."/>
            <person name="Estelle M."/>
            <person name="Fawcett J.A."/>
            <person name="Gundlach H."/>
            <person name="Hanada K."/>
            <person name="Heyl A."/>
            <person name="Hicks K.A."/>
            <person name="Hugh J."/>
            <person name="Lohr M."/>
            <person name="Mayer K."/>
            <person name="Melkozernov A."/>
            <person name="Murata T."/>
            <person name="Nelson D."/>
            <person name="Pils B."/>
            <person name="Prigge M."/>
            <person name="Reiss B."/>
            <person name="Renner T."/>
            <person name="Rombauts S."/>
            <person name="Rushton P."/>
            <person name="Sanderfoot A."/>
            <person name="Schween G."/>
            <person name="Shiu S.-H."/>
            <person name="Stueber K."/>
            <person name="Theodoulou F.L."/>
            <person name="Tu H."/>
            <person name="Van de Peer Y."/>
            <person name="Verrier P.J."/>
            <person name="Waters E."/>
            <person name="Wood A."/>
            <person name="Yang L."/>
            <person name="Cove D."/>
            <person name="Cuming A."/>
            <person name="Hasebe M."/>
            <person name="Lucas S."/>
            <person name="Mishler D.B."/>
            <person name="Reski R."/>
            <person name="Grigoriev I."/>
            <person name="Quatrano R.S."/>
            <person name="Boore J.L."/>
        </authorList>
    </citation>
    <scope>NUCLEOTIDE SEQUENCE [LARGE SCALE GENOMIC DNA]</scope>
    <source>
        <strain evidence="2 3">cv. Gransden 2004</strain>
    </source>
</reference>
<reference evidence="1 3" key="2">
    <citation type="journal article" date="2018" name="Plant J.">
        <title>The Physcomitrella patens chromosome-scale assembly reveals moss genome structure and evolution.</title>
        <authorList>
            <person name="Lang D."/>
            <person name="Ullrich K.K."/>
            <person name="Murat F."/>
            <person name="Fuchs J."/>
            <person name="Jenkins J."/>
            <person name="Haas F.B."/>
            <person name="Piednoel M."/>
            <person name="Gundlach H."/>
            <person name="Van Bel M."/>
            <person name="Meyberg R."/>
            <person name="Vives C."/>
            <person name="Morata J."/>
            <person name="Symeonidi A."/>
            <person name="Hiss M."/>
            <person name="Muchero W."/>
            <person name="Kamisugi Y."/>
            <person name="Saleh O."/>
            <person name="Blanc G."/>
            <person name="Decker E.L."/>
            <person name="van Gessel N."/>
            <person name="Grimwood J."/>
            <person name="Hayes R.D."/>
            <person name="Graham S.W."/>
            <person name="Gunter L.E."/>
            <person name="McDaniel S.F."/>
            <person name="Hoernstein S.N.W."/>
            <person name="Larsson A."/>
            <person name="Li F.W."/>
            <person name="Perroud P.F."/>
            <person name="Phillips J."/>
            <person name="Ranjan P."/>
            <person name="Rokshar D.S."/>
            <person name="Rothfels C.J."/>
            <person name="Schneider L."/>
            <person name="Shu S."/>
            <person name="Stevenson D.W."/>
            <person name="Thummler F."/>
            <person name="Tillich M."/>
            <person name="Villarreal Aguilar J.C."/>
            <person name="Widiez T."/>
            <person name="Wong G.K."/>
            <person name="Wymore A."/>
            <person name="Zhang Y."/>
            <person name="Zimmer A.D."/>
            <person name="Quatrano R.S."/>
            <person name="Mayer K.F.X."/>
            <person name="Goodstein D."/>
            <person name="Casacuberta J.M."/>
            <person name="Vandepoele K."/>
            <person name="Reski R."/>
            <person name="Cuming A.C."/>
            <person name="Tuskan G.A."/>
            <person name="Maumus F."/>
            <person name="Salse J."/>
            <person name="Schmutz J."/>
            <person name="Rensing S.A."/>
        </authorList>
    </citation>
    <scope>NUCLEOTIDE SEQUENCE [LARGE SCALE GENOMIC DNA]</scope>
    <source>
        <strain evidence="2 3">cv. Gransden 2004</strain>
    </source>
</reference>
<sequence length="88" mass="9461">MTGKDKGAAAGQMWAITRQPCWMYKASVSPVCQGFHVVFCRVPDEALVTWCPGHNLNDAADSLIDDRGLTRAWCGVPITAVQPKSVAG</sequence>
<dbReference type="EnsemblPlants" id="Pp3c14_26550V3.2">
    <property type="protein sequence ID" value="PAC:32963019.CDS.1"/>
    <property type="gene ID" value="Pp3c14_26550"/>
</dbReference>
<dbReference type="AlphaFoldDB" id="A0A2K1JJE7"/>
<protein>
    <submittedName>
        <fullName evidence="1 2">Uncharacterized protein</fullName>
    </submittedName>
</protein>
<organism evidence="1">
    <name type="scientific">Physcomitrium patens</name>
    <name type="common">Spreading-leaved earth moss</name>
    <name type="synonym">Physcomitrella patens</name>
    <dbReference type="NCBI Taxonomy" id="3218"/>
    <lineage>
        <taxon>Eukaryota</taxon>
        <taxon>Viridiplantae</taxon>
        <taxon>Streptophyta</taxon>
        <taxon>Embryophyta</taxon>
        <taxon>Bryophyta</taxon>
        <taxon>Bryophytina</taxon>
        <taxon>Bryopsida</taxon>
        <taxon>Funariidae</taxon>
        <taxon>Funariales</taxon>
        <taxon>Funariaceae</taxon>
        <taxon>Physcomitrium</taxon>
    </lineage>
</organism>
<dbReference type="PaxDb" id="3218-PP1S269_62V6.1"/>
<evidence type="ECO:0000313" key="1">
    <source>
        <dbReference type="EMBL" id="PNR41672.1"/>
    </source>
</evidence>
<dbReference type="Gramene" id="Pp3c14_26550V3.1">
    <property type="protein sequence ID" value="PAC:32963018.CDS.1"/>
    <property type="gene ID" value="Pp3c14_26550"/>
</dbReference>
<dbReference type="EMBL" id="ABEU02000014">
    <property type="protein sequence ID" value="PNR41672.1"/>
    <property type="molecule type" value="Genomic_DNA"/>
</dbReference>
<accession>A0A2K1JJE7</accession>
<gene>
    <name evidence="1" type="ORF">PHYPA_019077</name>
</gene>
<evidence type="ECO:0000313" key="3">
    <source>
        <dbReference type="Proteomes" id="UP000006727"/>
    </source>
</evidence>